<proteinExistence type="predicted"/>
<feature type="signal peptide" evidence="1">
    <location>
        <begin position="1"/>
        <end position="22"/>
    </location>
</feature>
<reference evidence="2" key="2">
    <citation type="journal article" date="2008" name="Genome Biol.">
        <title>Improved genome assembly and evidence-based global gene model set for the chordate Ciona intestinalis: new insight into intron and operon populations.</title>
        <authorList>
            <person name="Satou Y."/>
            <person name="Mineta K."/>
            <person name="Ogasawara M."/>
            <person name="Sasakura Y."/>
            <person name="Shoguchi E."/>
            <person name="Ueno K."/>
            <person name="Yamada L."/>
            <person name="Matsumoto J."/>
            <person name="Wasserscheid J."/>
            <person name="Dewar K."/>
            <person name="Wiley G.B."/>
            <person name="Macmil S.L."/>
            <person name="Roe B.A."/>
            <person name="Zeller R.W."/>
            <person name="Hastings K.E."/>
            <person name="Lemaire P."/>
            <person name="Lindquist E."/>
            <person name="Endo T."/>
            <person name="Hotta K."/>
            <person name="Inaba K."/>
        </authorList>
    </citation>
    <scope>NUCLEOTIDE SEQUENCE [LARGE SCALE GENOMIC DNA]</scope>
    <source>
        <strain evidence="2">wild type</strain>
    </source>
</reference>
<reference evidence="2" key="3">
    <citation type="submission" date="2025-08" db="UniProtKB">
        <authorList>
            <consortium name="Ensembl"/>
        </authorList>
    </citation>
    <scope>IDENTIFICATION</scope>
</reference>
<dbReference type="HOGENOM" id="CLU_2757034_0_0_1"/>
<dbReference type="InParanoid" id="H2XVY4"/>
<keyword evidence="3" id="KW-1185">Reference proteome</keyword>
<feature type="chain" id="PRO_5003577531" description="Secreted protein" evidence="1">
    <location>
        <begin position="23"/>
        <end position="70"/>
    </location>
</feature>
<accession>H2XVY4</accession>
<name>H2XVY4_CIOIN</name>
<reference evidence="2" key="4">
    <citation type="submission" date="2025-09" db="UniProtKB">
        <authorList>
            <consortium name="Ensembl"/>
        </authorList>
    </citation>
    <scope>IDENTIFICATION</scope>
</reference>
<evidence type="ECO:0000256" key="1">
    <source>
        <dbReference type="SAM" id="SignalP"/>
    </source>
</evidence>
<dbReference type="EMBL" id="EAAA01000694">
    <property type="status" value="NOT_ANNOTATED_CDS"/>
    <property type="molecule type" value="Genomic_DNA"/>
</dbReference>
<keyword evidence="1" id="KW-0732">Signal</keyword>
<sequence>MLRKCVLGFCLSFIGISNFVTGNNVTLTSLNVFEGEIKNLKLNCSSCLFQFNSYSSAFGFFPFVAKQWTL</sequence>
<dbReference type="Proteomes" id="UP000008144">
    <property type="component" value="Chromosome 11"/>
</dbReference>
<dbReference type="AlphaFoldDB" id="H2XVY4"/>
<evidence type="ECO:0000313" key="3">
    <source>
        <dbReference type="Proteomes" id="UP000008144"/>
    </source>
</evidence>
<reference evidence="3" key="1">
    <citation type="journal article" date="2002" name="Science">
        <title>The draft genome of Ciona intestinalis: insights into chordate and vertebrate origins.</title>
        <authorList>
            <person name="Dehal P."/>
            <person name="Satou Y."/>
            <person name="Campbell R.K."/>
            <person name="Chapman J."/>
            <person name="Degnan B."/>
            <person name="De Tomaso A."/>
            <person name="Davidson B."/>
            <person name="Di Gregorio A."/>
            <person name="Gelpke M."/>
            <person name="Goodstein D.M."/>
            <person name="Harafuji N."/>
            <person name="Hastings K.E."/>
            <person name="Ho I."/>
            <person name="Hotta K."/>
            <person name="Huang W."/>
            <person name="Kawashima T."/>
            <person name="Lemaire P."/>
            <person name="Martinez D."/>
            <person name="Meinertzhagen I.A."/>
            <person name="Necula S."/>
            <person name="Nonaka M."/>
            <person name="Putnam N."/>
            <person name="Rash S."/>
            <person name="Saiga H."/>
            <person name="Satake M."/>
            <person name="Terry A."/>
            <person name="Yamada L."/>
            <person name="Wang H.G."/>
            <person name="Awazu S."/>
            <person name="Azumi K."/>
            <person name="Boore J."/>
            <person name="Branno M."/>
            <person name="Chin-Bow S."/>
            <person name="DeSantis R."/>
            <person name="Doyle S."/>
            <person name="Francino P."/>
            <person name="Keys D.N."/>
            <person name="Haga S."/>
            <person name="Hayashi H."/>
            <person name="Hino K."/>
            <person name="Imai K.S."/>
            <person name="Inaba K."/>
            <person name="Kano S."/>
            <person name="Kobayashi K."/>
            <person name="Kobayashi M."/>
            <person name="Lee B.I."/>
            <person name="Makabe K.W."/>
            <person name="Manohar C."/>
            <person name="Matassi G."/>
            <person name="Medina M."/>
            <person name="Mochizuki Y."/>
            <person name="Mount S."/>
            <person name="Morishita T."/>
            <person name="Miura S."/>
            <person name="Nakayama A."/>
            <person name="Nishizaka S."/>
            <person name="Nomoto H."/>
            <person name="Ohta F."/>
            <person name="Oishi K."/>
            <person name="Rigoutsos I."/>
            <person name="Sano M."/>
            <person name="Sasaki A."/>
            <person name="Sasakura Y."/>
            <person name="Shoguchi E."/>
            <person name="Shin-i T."/>
            <person name="Spagnuolo A."/>
            <person name="Stainier D."/>
            <person name="Suzuki M.M."/>
            <person name="Tassy O."/>
            <person name="Takatori N."/>
            <person name="Tokuoka M."/>
            <person name="Yagi K."/>
            <person name="Yoshizaki F."/>
            <person name="Wada S."/>
            <person name="Zhang C."/>
            <person name="Hyatt P.D."/>
            <person name="Larimer F."/>
            <person name="Detter C."/>
            <person name="Doggett N."/>
            <person name="Glavina T."/>
            <person name="Hawkins T."/>
            <person name="Richardson P."/>
            <person name="Lucas S."/>
            <person name="Kohara Y."/>
            <person name="Levine M."/>
            <person name="Satoh N."/>
            <person name="Rokhsar D.S."/>
        </authorList>
    </citation>
    <scope>NUCLEOTIDE SEQUENCE [LARGE SCALE GENOMIC DNA]</scope>
</reference>
<evidence type="ECO:0000313" key="2">
    <source>
        <dbReference type="Ensembl" id="ENSCINP00000033818.1"/>
    </source>
</evidence>
<organism evidence="2 3">
    <name type="scientific">Ciona intestinalis</name>
    <name type="common">Transparent sea squirt</name>
    <name type="synonym">Ascidia intestinalis</name>
    <dbReference type="NCBI Taxonomy" id="7719"/>
    <lineage>
        <taxon>Eukaryota</taxon>
        <taxon>Metazoa</taxon>
        <taxon>Chordata</taxon>
        <taxon>Tunicata</taxon>
        <taxon>Ascidiacea</taxon>
        <taxon>Phlebobranchia</taxon>
        <taxon>Cionidae</taxon>
        <taxon>Ciona</taxon>
    </lineage>
</organism>
<evidence type="ECO:0008006" key="4">
    <source>
        <dbReference type="Google" id="ProtNLM"/>
    </source>
</evidence>
<dbReference type="Ensembl" id="ENSCINT00000035348.1">
    <property type="protein sequence ID" value="ENSCINP00000033818.1"/>
    <property type="gene ID" value="ENSCING00000022446.1"/>
</dbReference>
<protein>
    <recommendedName>
        <fullName evidence="4">Secreted protein</fullName>
    </recommendedName>
</protein>